<dbReference type="EMBL" id="FOGN01000005">
    <property type="protein sequence ID" value="SES17684.1"/>
    <property type="molecule type" value="Genomic_DNA"/>
</dbReference>
<evidence type="ECO:0000313" key="15">
    <source>
        <dbReference type="EMBL" id="SFM18580.1"/>
    </source>
</evidence>
<gene>
    <name evidence="15" type="ORF">SAMN04487855_2684</name>
    <name evidence="14" type="ORF">SAMN05216589_2535</name>
</gene>
<evidence type="ECO:0000256" key="9">
    <source>
        <dbReference type="PROSITE-ProRule" id="PRU00284"/>
    </source>
</evidence>
<dbReference type="GO" id="GO:0005886">
    <property type="term" value="C:plasma membrane"/>
    <property type="evidence" value="ECO:0007669"/>
    <property type="project" value="UniProtKB-SubCell"/>
</dbReference>
<dbReference type="STRING" id="653930.SAMN05216589_2535"/>
<dbReference type="EMBL" id="FOUA01000005">
    <property type="protein sequence ID" value="SFM18580.1"/>
    <property type="molecule type" value="Genomic_DNA"/>
</dbReference>
<evidence type="ECO:0000256" key="6">
    <source>
        <dbReference type="ARBA" id="ARBA00023136"/>
    </source>
</evidence>
<evidence type="ECO:0000256" key="10">
    <source>
        <dbReference type="SAM" id="Phobius"/>
    </source>
</evidence>
<dbReference type="GO" id="GO:0006935">
    <property type="term" value="P:chemotaxis"/>
    <property type="evidence" value="ECO:0007669"/>
    <property type="project" value="UniProtKB-KW"/>
</dbReference>
<dbReference type="Gene3D" id="3.30.450.20">
    <property type="entry name" value="PAS domain"/>
    <property type="match status" value="1"/>
</dbReference>
<dbReference type="PROSITE" id="PS50192">
    <property type="entry name" value="T_SNARE"/>
    <property type="match status" value="1"/>
</dbReference>
<evidence type="ECO:0000256" key="8">
    <source>
        <dbReference type="ARBA" id="ARBA00029447"/>
    </source>
</evidence>
<dbReference type="PANTHER" id="PTHR32089:SF119">
    <property type="entry name" value="METHYL-ACCEPTING CHEMOTAXIS PROTEIN CTPL"/>
    <property type="match status" value="1"/>
</dbReference>
<evidence type="ECO:0000256" key="4">
    <source>
        <dbReference type="ARBA" id="ARBA00022692"/>
    </source>
</evidence>
<evidence type="ECO:0000256" key="5">
    <source>
        <dbReference type="ARBA" id="ARBA00022989"/>
    </source>
</evidence>
<dbReference type="Gene3D" id="1.10.287.950">
    <property type="entry name" value="Methyl-accepting chemotaxis protein"/>
    <property type="match status" value="1"/>
</dbReference>
<comment type="similarity">
    <text evidence="8">Belongs to the methyl-accepting chemotaxis (MCP) protein family.</text>
</comment>
<dbReference type="CDD" id="cd06225">
    <property type="entry name" value="HAMP"/>
    <property type="match status" value="1"/>
</dbReference>
<name>A0A1I4NT94_9GAMM</name>
<dbReference type="Pfam" id="PF00015">
    <property type="entry name" value="MCPsignal"/>
    <property type="match status" value="1"/>
</dbReference>
<protein>
    <submittedName>
        <fullName evidence="15">Methyl-accepting chemotaxis protein</fullName>
    </submittedName>
</protein>
<dbReference type="AlphaFoldDB" id="A0A1I4NT94"/>
<dbReference type="GO" id="GO:0007165">
    <property type="term" value="P:signal transduction"/>
    <property type="evidence" value="ECO:0007669"/>
    <property type="project" value="UniProtKB-KW"/>
</dbReference>
<keyword evidence="4 10" id="KW-0812">Transmembrane</keyword>
<dbReference type="SUPFAM" id="SSF58104">
    <property type="entry name" value="Methyl-accepting chemotaxis protein (MCP) signaling domain"/>
    <property type="match status" value="1"/>
</dbReference>
<comment type="subcellular location">
    <subcellularLocation>
        <location evidence="1">Cell inner membrane</location>
        <topology evidence="1">Multi-pass membrane protein</topology>
    </subcellularLocation>
</comment>
<dbReference type="InterPro" id="IPR004089">
    <property type="entry name" value="MCPsignal_dom"/>
</dbReference>
<dbReference type="PANTHER" id="PTHR32089">
    <property type="entry name" value="METHYL-ACCEPTING CHEMOTAXIS PROTEIN MCPB"/>
    <property type="match status" value="1"/>
</dbReference>
<dbReference type="InterPro" id="IPR000727">
    <property type="entry name" value="T_SNARE_dom"/>
</dbReference>
<dbReference type="CDD" id="cd12913">
    <property type="entry name" value="PDC1_MCP_like"/>
    <property type="match status" value="1"/>
</dbReference>
<dbReference type="Proteomes" id="UP000186904">
    <property type="component" value="Unassembled WGS sequence"/>
</dbReference>
<keyword evidence="6 10" id="KW-0472">Membrane</keyword>
<evidence type="ECO:0000313" key="16">
    <source>
        <dbReference type="Proteomes" id="UP000186599"/>
    </source>
</evidence>
<dbReference type="PROSITE" id="PS50111">
    <property type="entry name" value="CHEMOTAXIS_TRANSDUC_2"/>
    <property type="match status" value="1"/>
</dbReference>
<evidence type="ECO:0000256" key="7">
    <source>
        <dbReference type="ARBA" id="ARBA00023224"/>
    </source>
</evidence>
<sequence length="711" mass="77132">MKLRSIQFSIAALAGACLFIAVGIMTLYALLAFERNQSMVIERSEQMLGQRVRSQLEAIATAESLRIRRQLEQPFAVTEQLALLNRQLGEMQEDGLPALMMSREEMVRYIRRILEEQPTLLAAYVAWEPGAFDGLDSFYQGAGESGHDEQGQFMPFWYRELDGTLALEPLDDLTDETMLETGVRVGEYYFCPRDTQRACVIDPAPYELGDSWVMLSSFTAPIMLNGQFMGIAGADLSLQFLQSMLEESDSRLYEGRGTQALISPNGRLVAWTGEEAAPGDPAERVIDKQGLANLAGLGDDFHYELDTAGNRVQLWMPIPIGDTGTHWTMLINLPLDVVMADLQALETELTQRQSSEAITLAVIGGLTALVGLGVMLAVGYGLARPARQLVSMLNDIARGEGDLTQRLAVQRSDEFGDIARGFNAFLDKLQDMIREVVGSVQQVTDAAEHTADIAMRTNDGVQRQLGEIELVATAVTEMTATAQDVARNASLAAEAAGNANGSAGHGREVVQQTAATIQGLAEDIERASQSVQHLVRDSENITSILDTIRGIAEQTNLLALNAAIEAARAGDQGRGFAVVADEVRSLALKTQNSTEEIQKMIEQLQADTHQTVRVMEQSRSRTSDSVLQAEEADAALTSITQAVSVINDMNIQIASAAEQQSAVAEDINRNVNTIGEVANAVAEGAGESSSASAGLTKLAEHQRRLINQFKV</sequence>
<dbReference type="SMART" id="SM00304">
    <property type="entry name" value="HAMP"/>
    <property type="match status" value="1"/>
</dbReference>
<proteinExistence type="inferred from homology"/>
<keyword evidence="16" id="KW-1185">Reference proteome</keyword>
<feature type="domain" description="T-SNARE coiled-coil homology" evidence="12">
    <location>
        <begin position="626"/>
        <end position="674"/>
    </location>
</feature>
<keyword evidence="3" id="KW-0997">Cell inner membrane</keyword>
<accession>A0A1I4NT94</accession>
<evidence type="ECO:0000259" key="11">
    <source>
        <dbReference type="PROSITE" id="PS50111"/>
    </source>
</evidence>
<dbReference type="InterPro" id="IPR003660">
    <property type="entry name" value="HAMP_dom"/>
</dbReference>
<dbReference type="PROSITE" id="PS51257">
    <property type="entry name" value="PROKAR_LIPOPROTEIN"/>
    <property type="match status" value="1"/>
</dbReference>
<dbReference type="CDD" id="cd11386">
    <property type="entry name" value="MCP_signal"/>
    <property type="match status" value="1"/>
</dbReference>
<feature type="domain" description="Methyl-accepting transducer" evidence="11">
    <location>
        <begin position="439"/>
        <end position="675"/>
    </location>
</feature>
<evidence type="ECO:0000313" key="14">
    <source>
        <dbReference type="EMBL" id="SES17684.1"/>
    </source>
</evidence>
<feature type="domain" description="HAMP" evidence="13">
    <location>
        <begin position="380"/>
        <end position="434"/>
    </location>
</feature>
<dbReference type="SMART" id="SM00283">
    <property type="entry name" value="MA"/>
    <property type="match status" value="1"/>
</dbReference>
<keyword evidence="5 10" id="KW-1133">Transmembrane helix</keyword>
<dbReference type="Proteomes" id="UP000186599">
    <property type="component" value="Unassembled WGS sequence"/>
</dbReference>
<evidence type="ECO:0000313" key="17">
    <source>
        <dbReference type="Proteomes" id="UP000186904"/>
    </source>
</evidence>
<keyword evidence="2" id="KW-0145">Chemotaxis</keyword>
<dbReference type="RefSeq" id="WP_074780668.1">
    <property type="nucleotide sequence ID" value="NZ_FOGN01000005.1"/>
</dbReference>
<feature type="transmembrane region" description="Helical" evidence="10">
    <location>
        <begin position="357"/>
        <end position="383"/>
    </location>
</feature>
<organism evidence="15 16">
    <name type="scientific">Halopseudomonas bauzanensis</name>
    <dbReference type="NCBI Taxonomy" id="653930"/>
    <lineage>
        <taxon>Bacteria</taxon>
        <taxon>Pseudomonadati</taxon>
        <taxon>Pseudomonadota</taxon>
        <taxon>Gammaproteobacteria</taxon>
        <taxon>Pseudomonadales</taxon>
        <taxon>Pseudomonadaceae</taxon>
        <taxon>Halopseudomonas</taxon>
    </lineage>
</organism>
<evidence type="ECO:0000259" key="13">
    <source>
        <dbReference type="PROSITE" id="PS50885"/>
    </source>
</evidence>
<evidence type="ECO:0000256" key="3">
    <source>
        <dbReference type="ARBA" id="ARBA00022519"/>
    </source>
</evidence>
<evidence type="ECO:0000256" key="2">
    <source>
        <dbReference type="ARBA" id="ARBA00022500"/>
    </source>
</evidence>
<evidence type="ECO:0000256" key="1">
    <source>
        <dbReference type="ARBA" id="ARBA00004429"/>
    </source>
</evidence>
<keyword evidence="3" id="KW-1003">Cell membrane</keyword>
<reference evidence="16 17" key="1">
    <citation type="submission" date="2016-10" db="EMBL/GenBank/DDBJ databases">
        <authorList>
            <person name="de Groot N.N."/>
        </authorList>
    </citation>
    <scope>NUCLEOTIDE SEQUENCE [LARGE SCALE GENOMIC DNA]</scope>
    <source>
        <strain evidence="15 16">CGMCC 1.9095</strain>
        <strain evidence="14 17">DSM 22558</strain>
    </source>
</reference>
<dbReference type="PROSITE" id="PS50885">
    <property type="entry name" value="HAMP"/>
    <property type="match status" value="1"/>
</dbReference>
<evidence type="ECO:0000259" key="12">
    <source>
        <dbReference type="PROSITE" id="PS50192"/>
    </source>
</evidence>
<feature type="transmembrane region" description="Helical" evidence="10">
    <location>
        <begin position="6"/>
        <end position="33"/>
    </location>
</feature>
<dbReference type="FunFam" id="1.10.287.950:FF:000001">
    <property type="entry name" value="Methyl-accepting chemotaxis sensory transducer"/>
    <property type="match status" value="1"/>
</dbReference>
<dbReference type="OrthoDB" id="2489132at2"/>
<dbReference type="Pfam" id="PF00672">
    <property type="entry name" value="HAMP"/>
    <property type="match status" value="1"/>
</dbReference>
<keyword evidence="7 9" id="KW-0807">Transducer</keyword>